<evidence type="ECO:0000313" key="1">
    <source>
        <dbReference type="EMBL" id="QMW05370.1"/>
    </source>
</evidence>
<proteinExistence type="predicted"/>
<dbReference type="EMBL" id="CP059732">
    <property type="protein sequence ID" value="QMW05370.1"/>
    <property type="molecule type" value="Genomic_DNA"/>
</dbReference>
<reference evidence="1 2" key="1">
    <citation type="submission" date="2020-07" db="EMBL/GenBank/DDBJ databases">
        <title>Spirosoma foliorum sp. nov., isolated from the leaves on the Nejang mountain Korea, Republic of.</title>
        <authorList>
            <person name="Ho H."/>
            <person name="Lee Y.-J."/>
            <person name="Nurcahyanto D.-A."/>
            <person name="Kim S.-G."/>
        </authorList>
    </citation>
    <scope>NUCLEOTIDE SEQUENCE [LARGE SCALE GENOMIC DNA]</scope>
    <source>
        <strain evidence="1 2">PL0136</strain>
    </source>
</reference>
<name>A0A7G5H2M8_9BACT</name>
<evidence type="ECO:0000313" key="2">
    <source>
        <dbReference type="Proteomes" id="UP000515369"/>
    </source>
</evidence>
<gene>
    <name evidence="1" type="ORF">H3H32_10995</name>
</gene>
<protein>
    <submittedName>
        <fullName evidence="1">Uncharacterized protein</fullName>
    </submittedName>
</protein>
<organism evidence="1 2">
    <name type="scientific">Spirosoma foliorum</name>
    <dbReference type="NCBI Taxonomy" id="2710596"/>
    <lineage>
        <taxon>Bacteria</taxon>
        <taxon>Pseudomonadati</taxon>
        <taxon>Bacteroidota</taxon>
        <taxon>Cytophagia</taxon>
        <taxon>Cytophagales</taxon>
        <taxon>Cytophagaceae</taxon>
        <taxon>Spirosoma</taxon>
    </lineage>
</organism>
<dbReference type="AlphaFoldDB" id="A0A7G5H2M8"/>
<sequence>MKTLERLVIEAIDYNTKEVARIKALLDVNPYSAILELEHDTIEECKKLFQAGESAVATRLLDSAQLRKKELMEIVEQQKDTTGLISRMVDLEHELYDLYIEKARIDRQNERKRNSTT</sequence>
<dbReference type="RefSeq" id="WP_182462716.1">
    <property type="nucleotide sequence ID" value="NZ_CP059732.1"/>
</dbReference>
<dbReference type="KEGG" id="sfol:H3H32_10995"/>
<keyword evidence="2" id="KW-1185">Reference proteome</keyword>
<dbReference type="Proteomes" id="UP000515369">
    <property type="component" value="Chromosome"/>
</dbReference>
<accession>A0A7G5H2M8</accession>